<dbReference type="PANTHER" id="PTHR48081">
    <property type="entry name" value="AB HYDROLASE SUPERFAMILY PROTEIN C4A8.06C"/>
    <property type="match status" value="1"/>
</dbReference>
<dbReference type="InterPro" id="IPR013094">
    <property type="entry name" value="AB_hydrolase_3"/>
</dbReference>
<sequence length="307" mass="35121">MNPFFKFVLKLMSSPKINMQEDYQFVRKMQQLFSKGPKKGYIILDHKIYSKNHSHDIPVRVFHPKEKRHEDVLVFVHGGGWVTGNIDTYTTTCINMAELTGRVVYSVNYRLAPEHPYPAGLEDCYQVIDVLLNHLELTRLADASKLTLIGDSAGANLIAAVSLKLRDEGKIVPAKQILLYPVTYWDHTENSPFESIRTNGYDYGLTAKKMQEYMELYSPDLEIRQSAYISPLMAFDLSRQPDTLIITAEFDPLRDEGEAYGEKLQSAGNHVVIHRIKETVHGFITYPTFVEPVVEAYEVINAFLDRE</sequence>
<proteinExistence type="predicted"/>
<dbReference type="InterPro" id="IPR050300">
    <property type="entry name" value="GDXG_lipolytic_enzyme"/>
</dbReference>
<protein>
    <submittedName>
        <fullName evidence="3">Acetyl esterase/lipase</fullName>
    </submittedName>
</protein>
<dbReference type="SUPFAM" id="SSF53474">
    <property type="entry name" value="alpha/beta-Hydrolases"/>
    <property type="match status" value="1"/>
</dbReference>
<dbReference type="GO" id="GO:0016787">
    <property type="term" value="F:hydrolase activity"/>
    <property type="evidence" value="ECO:0007669"/>
    <property type="project" value="UniProtKB-KW"/>
</dbReference>
<dbReference type="EMBL" id="FOXW01000001">
    <property type="protein sequence ID" value="SFP95206.1"/>
    <property type="molecule type" value="Genomic_DNA"/>
</dbReference>
<feature type="domain" description="Alpha/beta hydrolase fold-3" evidence="2">
    <location>
        <begin position="73"/>
        <end position="284"/>
    </location>
</feature>
<evidence type="ECO:0000313" key="3">
    <source>
        <dbReference type="EMBL" id="SFP95206.1"/>
    </source>
</evidence>
<dbReference type="InterPro" id="IPR029058">
    <property type="entry name" value="AB_hydrolase_fold"/>
</dbReference>
<evidence type="ECO:0000259" key="2">
    <source>
        <dbReference type="Pfam" id="PF07859"/>
    </source>
</evidence>
<dbReference type="OrthoDB" id="9815425at2"/>
<dbReference type="AlphaFoldDB" id="A0A1I5UKS1"/>
<keyword evidence="4" id="KW-1185">Reference proteome</keyword>
<dbReference type="RefSeq" id="WP_092478958.1">
    <property type="nucleotide sequence ID" value="NZ_FOXW01000001.1"/>
</dbReference>
<name>A0A1I5UKS1_9LACT</name>
<keyword evidence="1" id="KW-0378">Hydrolase</keyword>
<dbReference type="Pfam" id="PF07859">
    <property type="entry name" value="Abhydrolase_3"/>
    <property type="match status" value="1"/>
</dbReference>
<gene>
    <name evidence="3" type="ORF">SAMN04488506_0018</name>
</gene>
<dbReference type="Proteomes" id="UP000199136">
    <property type="component" value="Unassembled WGS sequence"/>
</dbReference>
<accession>A0A1I5UKS1</accession>
<organism evidence="3 4">
    <name type="scientific">Desemzia incerta</name>
    <dbReference type="NCBI Taxonomy" id="82801"/>
    <lineage>
        <taxon>Bacteria</taxon>
        <taxon>Bacillati</taxon>
        <taxon>Bacillota</taxon>
        <taxon>Bacilli</taxon>
        <taxon>Lactobacillales</taxon>
        <taxon>Carnobacteriaceae</taxon>
        <taxon>Desemzia</taxon>
    </lineage>
</organism>
<dbReference type="Gene3D" id="3.40.50.1820">
    <property type="entry name" value="alpha/beta hydrolase"/>
    <property type="match status" value="1"/>
</dbReference>
<evidence type="ECO:0000256" key="1">
    <source>
        <dbReference type="ARBA" id="ARBA00022801"/>
    </source>
</evidence>
<dbReference type="STRING" id="82801.SAMN04488506_0018"/>
<evidence type="ECO:0000313" key="4">
    <source>
        <dbReference type="Proteomes" id="UP000199136"/>
    </source>
</evidence>
<dbReference type="PANTHER" id="PTHR48081:SF8">
    <property type="entry name" value="ALPHA_BETA HYDROLASE FOLD-3 DOMAIN-CONTAINING PROTEIN-RELATED"/>
    <property type="match status" value="1"/>
</dbReference>
<reference evidence="3 4" key="1">
    <citation type="submission" date="2016-10" db="EMBL/GenBank/DDBJ databases">
        <authorList>
            <person name="de Groot N.N."/>
        </authorList>
    </citation>
    <scope>NUCLEOTIDE SEQUENCE [LARGE SCALE GENOMIC DNA]</scope>
    <source>
        <strain evidence="3 4">DSM 20581</strain>
    </source>
</reference>